<feature type="binding site" evidence="1">
    <location>
        <position position="164"/>
    </location>
    <ligand>
        <name>CoA</name>
        <dbReference type="ChEBI" id="CHEBI:57287"/>
    </ligand>
</feature>
<dbReference type="GeneID" id="49382741"/>
<feature type="binding site" evidence="2">
    <location>
        <position position="105"/>
    </location>
    <ligand>
        <name>Mg(2+)</name>
        <dbReference type="ChEBI" id="CHEBI:18420"/>
    </ligand>
</feature>
<name>A0A2K8P9W4_STRLA</name>
<dbReference type="InterPro" id="IPR008278">
    <property type="entry name" value="4-PPantetheinyl_Trfase_dom"/>
</dbReference>
<feature type="binding site" evidence="1">
    <location>
        <position position="47"/>
    </location>
    <ligand>
        <name>CoA</name>
        <dbReference type="ChEBI" id="CHEBI:57287"/>
    </ligand>
</feature>
<gene>
    <name evidence="5" type="primary">npt</name>
    <name evidence="5" type="ORF">SLAV_08175</name>
</gene>
<evidence type="ECO:0000259" key="4">
    <source>
        <dbReference type="Pfam" id="PF17837"/>
    </source>
</evidence>
<feature type="binding site" evidence="1">
    <location>
        <position position="154"/>
    </location>
    <ligand>
        <name>CoA</name>
        <dbReference type="ChEBI" id="CHEBI:57287"/>
    </ligand>
</feature>
<comment type="cofactor">
    <cofactor evidence="2">
        <name>Mg(2+)</name>
        <dbReference type="ChEBI" id="CHEBI:18420"/>
    </cofactor>
</comment>
<dbReference type="InterPro" id="IPR037143">
    <property type="entry name" value="4-PPantetheinyl_Trfase_dom_sf"/>
</dbReference>
<dbReference type="PANTHER" id="PTHR38096">
    <property type="entry name" value="ENTEROBACTIN SYNTHASE COMPONENT D"/>
    <property type="match status" value="1"/>
</dbReference>
<dbReference type="RefSeq" id="WP_030241566.1">
    <property type="nucleotide sequence ID" value="NZ_CP024985.1"/>
</dbReference>
<feature type="binding site" evidence="1">
    <location>
        <begin position="83"/>
        <end position="84"/>
    </location>
    <ligand>
        <name>CoA</name>
        <dbReference type="ChEBI" id="CHEBI:57287"/>
    </ligand>
</feature>
<feature type="domain" description="4'-phosphopantetheinyl transferase" evidence="3">
    <location>
        <begin position="101"/>
        <end position="176"/>
    </location>
</feature>
<dbReference type="EC" id="2.7.8.7" evidence="5"/>
<feature type="binding site" evidence="1">
    <location>
        <position position="105"/>
    </location>
    <ligand>
        <name>CoA</name>
        <dbReference type="ChEBI" id="CHEBI:57287"/>
    </ligand>
</feature>
<keyword evidence="5" id="KW-0808">Transferase</keyword>
<dbReference type="GO" id="GO:0000287">
    <property type="term" value="F:magnesium ion binding"/>
    <property type="evidence" value="ECO:0007669"/>
    <property type="project" value="InterPro"/>
</dbReference>
<dbReference type="GO" id="GO:0009366">
    <property type="term" value="C:enterobactin synthetase complex"/>
    <property type="evidence" value="ECO:0007669"/>
    <property type="project" value="InterPro"/>
</dbReference>
<organism evidence="5 6">
    <name type="scientific">Streptomyces lavendulae subsp. lavendulae</name>
    <dbReference type="NCBI Taxonomy" id="58340"/>
    <lineage>
        <taxon>Bacteria</taxon>
        <taxon>Bacillati</taxon>
        <taxon>Actinomycetota</taxon>
        <taxon>Actinomycetes</taxon>
        <taxon>Kitasatosporales</taxon>
        <taxon>Streptomycetaceae</taxon>
        <taxon>Streptomyces</taxon>
    </lineage>
</organism>
<evidence type="ECO:0000313" key="5">
    <source>
        <dbReference type="EMBL" id="ATZ23534.1"/>
    </source>
</evidence>
<keyword evidence="6" id="KW-1185">Reference proteome</keyword>
<dbReference type="Pfam" id="PF01648">
    <property type="entry name" value="ACPS"/>
    <property type="match status" value="1"/>
</dbReference>
<dbReference type="KEGG" id="slx:SLAV_08175"/>
<evidence type="ECO:0000256" key="2">
    <source>
        <dbReference type="PIRSR" id="PIRSR603542-2"/>
    </source>
</evidence>
<dbReference type="Proteomes" id="UP000231791">
    <property type="component" value="Chromosome"/>
</dbReference>
<dbReference type="SUPFAM" id="SSF56214">
    <property type="entry name" value="4'-phosphopantetheinyl transferase"/>
    <property type="match status" value="1"/>
</dbReference>
<dbReference type="InterPro" id="IPR041354">
    <property type="entry name" value="4PPT_N"/>
</dbReference>
<keyword evidence="2" id="KW-0460">Magnesium</keyword>
<feature type="binding site" evidence="2">
    <location>
        <position position="107"/>
    </location>
    <ligand>
        <name>Mg(2+)</name>
        <dbReference type="ChEBI" id="CHEBI:18420"/>
    </ligand>
</feature>
<proteinExistence type="predicted"/>
<accession>A0A2K8P9W4</accession>
<evidence type="ECO:0000313" key="6">
    <source>
        <dbReference type="Proteomes" id="UP000231791"/>
    </source>
</evidence>
<evidence type="ECO:0000256" key="1">
    <source>
        <dbReference type="PIRSR" id="PIRSR603542-1"/>
    </source>
</evidence>
<dbReference type="GO" id="GO:0008897">
    <property type="term" value="F:holo-[acyl-carrier-protein] synthase activity"/>
    <property type="evidence" value="ECO:0007669"/>
    <property type="project" value="UniProtKB-EC"/>
</dbReference>
<sequence>MIETLLPEGVAAGEAFGPDGAAVLYPEEAALVATSTDRRREEFTTVRGCARRALDALGLPPAPVLPGKRNVPQWPTGVVGSMTHCAGYAAAVLARDTDLVAIGIDAEPDRPLPRGVLDSIALPRELAWARTPVTGAGRLCRDRLLFSAKEAVYKTWYPLVGTELDFDDADISFRTDAEGPAGAGAVGLAGEPAGGPAVSAAEGLRQGSFRARVLRPGTGRDGRPVTAFTGRWLARRGLVVTVITVPARRSAAGDANP</sequence>
<feature type="binding site" evidence="2">
    <location>
        <position position="106"/>
    </location>
    <ligand>
        <name>Mg(2+)</name>
        <dbReference type="ChEBI" id="CHEBI:18420"/>
    </ligand>
</feature>
<dbReference type="PANTHER" id="PTHR38096:SF1">
    <property type="entry name" value="ENTEROBACTIN SYNTHASE COMPONENT D"/>
    <property type="match status" value="1"/>
</dbReference>
<protein>
    <submittedName>
        <fullName evidence="5">4'-phosphopantetheinyl transferase Npt</fullName>
        <ecNumber evidence="5">2.7.8.7</ecNumber>
    </submittedName>
</protein>
<dbReference type="OrthoDB" id="8210607at2"/>
<dbReference type="AlphaFoldDB" id="A0A2K8P9W4"/>
<feature type="binding site" evidence="1">
    <location>
        <position position="150"/>
    </location>
    <ligand>
        <name>CoA</name>
        <dbReference type="ChEBI" id="CHEBI:57287"/>
    </ligand>
</feature>
<keyword evidence="2" id="KW-0479">Metal-binding</keyword>
<dbReference type="Pfam" id="PF17837">
    <property type="entry name" value="4PPT_N"/>
    <property type="match status" value="1"/>
</dbReference>
<dbReference type="GO" id="GO:0005886">
    <property type="term" value="C:plasma membrane"/>
    <property type="evidence" value="ECO:0007669"/>
    <property type="project" value="TreeGrafter"/>
</dbReference>
<dbReference type="InterPro" id="IPR003542">
    <property type="entry name" value="Enbac_synth_compD-like"/>
</dbReference>
<dbReference type="EMBL" id="CP024985">
    <property type="protein sequence ID" value="ATZ23534.1"/>
    <property type="molecule type" value="Genomic_DNA"/>
</dbReference>
<reference evidence="5 6" key="1">
    <citation type="submission" date="2017-11" db="EMBL/GenBank/DDBJ databases">
        <title>Complete genome sequence of Streptomyces lavendulae subsp. lavendulae CCM 3239 (formerly 'Streptomyces aureofaciens CCM 3239'), the producer of the angucycline-type antibiotic auricin.</title>
        <authorList>
            <person name="Busche T."/>
            <person name="Novakova R."/>
            <person name="Al'Dilaimi A."/>
            <person name="Homerova D."/>
            <person name="Feckova L."/>
            <person name="Rezuchova B."/>
            <person name="Mingyar E."/>
            <person name="Csolleiova D."/>
            <person name="Bekeova C."/>
            <person name="Winkler A."/>
            <person name="Sevcikova B."/>
            <person name="Kalinowski J."/>
            <person name="Kormanec J."/>
            <person name="Ruckert C."/>
        </authorList>
    </citation>
    <scope>NUCLEOTIDE SEQUENCE [LARGE SCALE GENOMIC DNA]</scope>
    <source>
        <strain evidence="5 6">CCM 3239</strain>
    </source>
</reference>
<dbReference type="GO" id="GO:0009239">
    <property type="term" value="P:enterobactin biosynthetic process"/>
    <property type="evidence" value="ECO:0007669"/>
    <property type="project" value="InterPro"/>
</dbReference>
<feature type="domain" description="4'-phosphopantetheinyl transferase N-terminal" evidence="4">
    <location>
        <begin position="27"/>
        <end position="94"/>
    </location>
</feature>
<dbReference type="PRINTS" id="PR01399">
    <property type="entry name" value="ENTSNTHTASED"/>
</dbReference>
<feature type="binding site" evidence="1">
    <location>
        <position position="39"/>
    </location>
    <ligand>
        <name>CoA</name>
        <dbReference type="ChEBI" id="CHEBI:57287"/>
    </ligand>
</feature>
<evidence type="ECO:0000259" key="3">
    <source>
        <dbReference type="Pfam" id="PF01648"/>
    </source>
</evidence>